<dbReference type="Proteomes" id="UP000614811">
    <property type="component" value="Unassembled WGS sequence"/>
</dbReference>
<dbReference type="PANTHER" id="PTHR43648:SF1">
    <property type="entry name" value="ELECTRON TRANSFER FLAVOPROTEIN BETA SUBUNIT LYSINE METHYLTRANSFERASE"/>
    <property type="match status" value="1"/>
</dbReference>
<keyword evidence="5" id="KW-1185">Reference proteome</keyword>
<reference evidence="4" key="2">
    <citation type="submission" date="2020-09" db="EMBL/GenBank/DDBJ databases">
        <authorList>
            <person name="Sun Q."/>
            <person name="Kim S."/>
        </authorList>
    </citation>
    <scope>NUCLEOTIDE SEQUENCE</scope>
    <source>
        <strain evidence="4">KCTC 12711</strain>
    </source>
</reference>
<dbReference type="Pfam" id="PF06325">
    <property type="entry name" value="PrmA"/>
    <property type="match status" value="1"/>
</dbReference>
<dbReference type="GO" id="GO:0032259">
    <property type="term" value="P:methylation"/>
    <property type="evidence" value="ECO:0007669"/>
    <property type="project" value="UniProtKB-KW"/>
</dbReference>
<evidence type="ECO:0000256" key="3">
    <source>
        <dbReference type="SAM" id="Coils"/>
    </source>
</evidence>
<accession>A0A918RJA1</accession>
<evidence type="ECO:0000313" key="4">
    <source>
        <dbReference type="EMBL" id="GGZ97032.1"/>
    </source>
</evidence>
<reference evidence="4" key="1">
    <citation type="journal article" date="2014" name="Int. J. Syst. Evol. Microbiol.">
        <title>Complete genome sequence of Corynebacterium casei LMG S-19264T (=DSM 44701T), isolated from a smear-ripened cheese.</title>
        <authorList>
            <consortium name="US DOE Joint Genome Institute (JGI-PGF)"/>
            <person name="Walter F."/>
            <person name="Albersmeier A."/>
            <person name="Kalinowski J."/>
            <person name="Ruckert C."/>
        </authorList>
    </citation>
    <scope>NUCLEOTIDE SEQUENCE</scope>
    <source>
        <strain evidence="4">KCTC 12711</strain>
    </source>
</reference>
<name>A0A918RJA1_9GAMM</name>
<evidence type="ECO:0000313" key="5">
    <source>
        <dbReference type="Proteomes" id="UP000614811"/>
    </source>
</evidence>
<dbReference type="SUPFAM" id="SSF53335">
    <property type="entry name" value="S-adenosyl-L-methionine-dependent methyltransferases"/>
    <property type="match status" value="1"/>
</dbReference>
<evidence type="ECO:0000256" key="2">
    <source>
        <dbReference type="ARBA" id="ARBA00022679"/>
    </source>
</evidence>
<keyword evidence="3" id="KW-0175">Coiled coil</keyword>
<dbReference type="Gene3D" id="3.40.50.150">
    <property type="entry name" value="Vaccinia Virus protein VP39"/>
    <property type="match status" value="1"/>
</dbReference>
<sequence length="232" mass="25184">MMMKNQQKTSIQREMAALEAGLCRRVPGARLTVTPLPAVSEIQLALLGADYPQHLLSADQVQDLMESPPYWAFCWASGQVLARYILDNPVMVRGKMVIDFGCGSGIAGLAARRAGASQVFGVDLDATALRVTQLNAAINDLEIECETAIEHCGVNLAECVLLVADVFYDRDNLPLLSHFLQTFCLVVVADSRVTQQALSGVTHVGRYESHTVPDLDESKSFNSVGIYLSNIG</sequence>
<comment type="caution">
    <text evidence="4">The sequence shown here is derived from an EMBL/GenBank/DDBJ whole genome shotgun (WGS) entry which is preliminary data.</text>
</comment>
<dbReference type="InterPro" id="IPR050078">
    <property type="entry name" value="Ribosomal_L11_MeTrfase_PrmA"/>
</dbReference>
<keyword evidence="1 4" id="KW-0489">Methyltransferase</keyword>
<evidence type="ECO:0000256" key="1">
    <source>
        <dbReference type="ARBA" id="ARBA00022603"/>
    </source>
</evidence>
<gene>
    <name evidence="4" type="ORF">GCM10008090_01610</name>
</gene>
<protein>
    <submittedName>
        <fullName evidence="4">Methyltransferase</fullName>
    </submittedName>
</protein>
<dbReference type="AlphaFoldDB" id="A0A918RJA1"/>
<keyword evidence="2" id="KW-0808">Transferase</keyword>
<dbReference type="PANTHER" id="PTHR43648">
    <property type="entry name" value="ELECTRON TRANSFER FLAVOPROTEIN BETA SUBUNIT LYSINE METHYLTRANSFERASE"/>
    <property type="match status" value="1"/>
</dbReference>
<organism evidence="4 5">
    <name type="scientific">Arenicella chitinivorans</name>
    <dbReference type="NCBI Taxonomy" id="1329800"/>
    <lineage>
        <taxon>Bacteria</taxon>
        <taxon>Pseudomonadati</taxon>
        <taxon>Pseudomonadota</taxon>
        <taxon>Gammaproteobacteria</taxon>
        <taxon>Arenicellales</taxon>
        <taxon>Arenicellaceae</taxon>
        <taxon>Arenicella</taxon>
    </lineage>
</organism>
<dbReference type="GO" id="GO:0016279">
    <property type="term" value="F:protein-lysine N-methyltransferase activity"/>
    <property type="evidence" value="ECO:0007669"/>
    <property type="project" value="TreeGrafter"/>
</dbReference>
<dbReference type="EMBL" id="BMXA01000001">
    <property type="protein sequence ID" value="GGZ97032.1"/>
    <property type="molecule type" value="Genomic_DNA"/>
</dbReference>
<feature type="coiled-coil region" evidence="3">
    <location>
        <begin position="124"/>
        <end position="151"/>
    </location>
</feature>
<proteinExistence type="predicted"/>
<dbReference type="InterPro" id="IPR029063">
    <property type="entry name" value="SAM-dependent_MTases_sf"/>
</dbReference>